<proteinExistence type="predicted"/>
<gene>
    <name evidence="1" type="ORF">SFLOR_v1c02180</name>
</gene>
<evidence type="ECO:0000313" key="1">
    <source>
        <dbReference type="EMBL" id="AUB31279.1"/>
    </source>
</evidence>
<protein>
    <submittedName>
        <fullName evidence="1">Uncharacterized protein</fullName>
    </submittedName>
</protein>
<accession>A0A2K8SCU0</accession>
<dbReference type="EMBL" id="CP025057">
    <property type="protein sequence ID" value="AUB31279.1"/>
    <property type="molecule type" value="Genomic_DNA"/>
</dbReference>
<organism evidence="1 2">
    <name type="scientific">Spiroplasma floricola 23-6</name>
    <dbReference type="NCBI Taxonomy" id="1336749"/>
    <lineage>
        <taxon>Bacteria</taxon>
        <taxon>Bacillati</taxon>
        <taxon>Mycoplasmatota</taxon>
        <taxon>Mollicutes</taxon>
        <taxon>Entomoplasmatales</taxon>
        <taxon>Spiroplasmataceae</taxon>
        <taxon>Spiroplasma</taxon>
    </lineage>
</organism>
<dbReference type="AlphaFoldDB" id="A0A2K8SCU0"/>
<evidence type="ECO:0000313" key="2">
    <source>
        <dbReference type="Proteomes" id="UP000231823"/>
    </source>
</evidence>
<reference evidence="1 2" key="1">
    <citation type="submission" date="2017-12" db="EMBL/GenBank/DDBJ databases">
        <title>Complete genome sequence of Spiroplasma floricola 23-6 (ATCC 29989).</title>
        <authorList>
            <person name="Tsai Y.-M."/>
            <person name="Wu P.-S."/>
            <person name="Lo W.-S."/>
            <person name="Kuo C.-H."/>
        </authorList>
    </citation>
    <scope>NUCLEOTIDE SEQUENCE [LARGE SCALE GENOMIC DNA]</scope>
    <source>
        <strain evidence="1 2">23-6</strain>
    </source>
</reference>
<keyword evidence="2" id="KW-1185">Reference proteome</keyword>
<dbReference type="Proteomes" id="UP000231823">
    <property type="component" value="Chromosome"/>
</dbReference>
<dbReference type="RefSeq" id="WP_100916269.1">
    <property type="nucleotide sequence ID" value="NZ_CP025057.1"/>
</dbReference>
<dbReference type="KEGG" id="sfz:SFLOR_v1c02180"/>
<name>A0A2K8SCU0_9MOLU</name>
<sequence length="146" mass="17293">MSVYTRSNLTDNLWTAGEIWIPNEKKEQKNNFIAVSGFGVSVFNVKVIENKEKNKYQVVFYTLGKYKALIGECTYQDAYNEKLKSNEVPFIFGIYDSNYKIDDKKTQEVFKKLPEELKKLTNRYNEKYVKNQLKNVDKNIEKEYSR</sequence>